<dbReference type="AlphaFoldDB" id="A0A151NCD0"/>
<comment type="caution">
    <text evidence="1">The sequence shown here is derived from an EMBL/GenBank/DDBJ whole genome shotgun (WGS) entry which is preliminary data.</text>
</comment>
<evidence type="ECO:0000313" key="2">
    <source>
        <dbReference type="Proteomes" id="UP000050525"/>
    </source>
</evidence>
<keyword evidence="2" id="KW-1185">Reference proteome</keyword>
<organism evidence="1 2">
    <name type="scientific">Alligator mississippiensis</name>
    <name type="common">American alligator</name>
    <dbReference type="NCBI Taxonomy" id="8496"/>
    <lineage>
        <taxon>Eukaryota</taxon>
        <taxon>Metazoa</taxon>
        <taxon>Chordata</taxon>
        <taxon>Craniata</taxon>
        <taxon>Vertebrata</taxon>
        <taxon>Euteleostomi</taxon>
        <taxon>Archelosauria</taxon>
        <taxon>Archosauria</taxon>
        <taxon>Crocodylia</taxon>
        <taxon>Alligatoridae</taxon>
        <taxon>Alligatorinae</taxon>
        <taxon>Alligator</taxon>
    </lineage>
</organism>
<evidence type="ECO:0000313" key="1">
    <source>
        <dbReference type="EMBL" id="KYO34410.1"/>
    </source>
</evidence>
<name>A0A151NCD0_ALLMI</name>
<dbReference type="Proteomes" id="UP000050525">
    <property type="component" value="Unassembled WGS sequence"/>
</dbReference>
<sequence length="112" mass="12439">MKRWMSPMAGQQEGGTYGEIAWSAEEVNDTSRSQPSSHMCYKKKSSIKGAIPDFYKLDQELQTGCRSAQEKVRCSRPRSPSETSGIQQTETEIVIVQQLAALTIRDTEPLAG</sequence>
<proteinExistence type="predicted"/>
<reference evidence="1 2" key="1">
    <citation type="journal article" date="2012" name="Genome Biol.">
        <title>Sequencing three crocodilian genomes to illuminate the evolution of archosaurs and amniotes.</title>
        <authorList>
            <person name="St John J.A."/>
            <person name="Braun E.L."/>
            <person name="Isberg S.R."/>
            <person name="Miles L.G."/>
            <person name="Chong A.Y."/>
            <person name="Gongora J."/>
            <person name="Dalzell P."/>
            <person name="Moran C."/>
            <person name="Bed'hom B."/>
            <person name="Abzhanov A."/>
            <person name="Burgess S.C."/>
            <person name="Cooksey A.M."/>
            <person name="Castoe T.A."/>
            <person name="Crawford N.G."/>
            <person name="Densmore L.D."/>
            <person name="Drew J.C."/>
            <person name="Edwards S.V."/>
            <person name="Faircloth B.C."/>
            <person name="Fujita M.K."/>
            <person name="Greenwold M.J."/>
            <person name="Hoffmann F.G."/>
            <person name="Howard J.M."/>
            <person name="Iguchi T."/>
            <person name="Janes D.E."/>
            <person name="Khan S.Y."/>
            <person name="Kohno S."/>
            <person name="de Koning A.J."/>
            <person name="Lance S.L."/>
            <person name="McCarthy F.M."/>
            <person name="McCormack J.E."/>
            <person name="Merchant M.E."/>
            <person name="Peterson D.G."/>
            <person name="Pollock D.D."/>
            <person name="Pourmand N."/>
            <person name="Raney B.J."/>
            <person name="Roessler K.A."/>
            <person name="Sanford J.R."/>
            <person name="Sawyer R.H."/>
            <person name="Schmidt C.J."/>
            <person name="Triplett E.W."/>
            <person name="Tuberville T.D."/>
            <person name="Venegas-Anaya M."/>
            <person name="Howard J.T."/>
            <person name="Jarvis E.D."/>
            <person name="Guillette L.J.Jr."/>
            <person name="Glenn T.C."/>
            <person name="Green R.E."/>
            <person name="Ray D.A."/>
        </authorList>
    </citation>
    <scope>NUCLEOTIDE SEQUENCE [LARGE SCALE GENOMIC DNA]</scope>
    <source>
        <strain evidence="1">KSC_2009_1</strain>
    </source>
</reference>
<gene>
    <name evidence="1" type="ORF">Y1Q_0012997</name>
</gene>
<dbReference type="EMBL" id="AKHW03003504">
    <property type="protein sequence ID" value="KYO34410.1"/>
    <property type="molecule type" value="Genomic_DNA"/>
</dbReference>
<accession>A0A151NCD0</accession>
<protein>
    <submittedName>
        <fullName evidence="1">Uncharacterized protein</fullName>
    </submittedName>
</protein>